<evidence type="ECO:0000313" key="2">
    <source>
        <dbReference type="Proteomes" id="UP001296104"/>
    </source>
</evidence>
<dbReference type="AlphaFoldDB" id="A0AAI8YYI0"/>
<accession>A0AAI8YYI0</accession>
<reference evidence="1" key="1">
    <citation type="submission" date="2023-11" db="EMBL/GenBank/DDBJ databases">
        <authorList>
            <person name="Alioto T."/>
            <person name="Alioto T."/>
            <person name="Gomez Garrido J."/>
        </authorList>
    </citation>
    <scope>NUCLEOTIDE SEQUENCE</scope>
</reference>
<dbReference type="EMBL" id="CAVMBE010000023">
    <property type="protein sequence ID" value="CAK4006721.1"/>
    <property type="molecule type" value="Genomic_DNA"/>
</dbReference>
<sequence length="301" mass="34251">MPLPEFSDELVLMIARAAVPSVLLAKAIHRPGGGKADKIIAVNGGDFQVAIAFLSFSFSHSEILQEVRNSTTLRIESWLNGEEEGGDERKPNLPVDTSSFLRAIDKFEVRDMEFTALLAPGEEYSNDFITYLHPYMKHILRYTLALERDATRADKVLRKKILVHSYLTPDSRELSPCQWVPGALSSPWPSFIWVVNSALDVAQMIADYGDSTFADAFGDISIALSRSVNEKLELLKKMDIIYGPEPPKDKMQEWKRPYTVSVWSQMQGLIREHDWVKVHEEDMTNTSLAERRRERYGDEDE</sequence>
<name>A0AAI8YYI0_9PEZI</name>
<gene>
    <name evidence="1" type="ORF">LECACI_7A004321</name>
</gene>
<proteinExistence type="predicted"/>
<protein>
    <submittedName>
        <fullName evidence="1">Uncharacterized protein</fullName>
    </submittedName>
</protein>
<keyword evidence="2" id="KW-1185">Reference proteome</keyword>
<organism evidence="1 2">
    <name type="scientific">Lecanosticta acicola</name>
    <dbReference type="NCBI Taxonomy" id="111012"/>
    <lineage>
        <taxon>Eukaryota</taxon>
        <taxon>Fungi</taxon>
        <taxon>Dikarya</taxon>
        <taxon>Ascomycota</taxon>
        <taxon>Pezizomycotina</taxon>
        <taxon>Dothideomycetes</taxon>
        <taxon>Dothideomycetidae</taxon>
        <taxon>Mycosphaerellales</taxon>
        <taxon>Mycosphaerellaceae</taxon>
        <taxon>Lecanosticta</taxon>
    </lineage>
</organism>
<comment type="caution">
    <text evidence="1">The sequence shown here is derived from an EMBL/GenBank/DDBJ whole genome shotgun (WGS) entry which is preliminary data.</text>
</comment>
<evidence type="ECO:0000313" key="1">
    <source>
        <dbReference type="EMBL" id="CAK4006721.1"/>
    </source>
</evidence>
<dbReference type="Proteomes" id="UP001296104">
    <property type="component" value="Unassembled WGS sequence"/>
</dbReference>